<dbReference type="InterPro" id="IPR004182">
    <property type="entry name" value="GRAM"/>
</dbReference>
<evidence type="ECO:0000256" key="2">
    <source>
        <dbReference type="ARBA" id="ARBA00006582"/>
    </source>
</evidence>
<dbReference type="InterPro" id="IPR031968">
    <property type="entry name" value="VASt"/>
</dbReference>
<dbReference type="GO" id="GO:0004674">
    <property type="term" value="F:protein serine/threonine kinase activity"/>
    <property type="evidence" value="ECO:0007669"/>
    <property type="project" value="TreeGrafter"/>
</dbReference>
<accession>A0A074S4T9</accession>
<dbReference type="HOGENOM" id="CLU_348210_0_0_1"/>
<comment type="similarity">
    <text evidence="2">Belongs to the YSP2 family.</text>
</comment>
<dbReference type="Proteomes" id="UP000027456">
    <property type="component" value="Unassembled WGS sequence"/>
</dbReference>
<dbReference type="PANTHER" id="PTHR44329">
    <property type="entry name" value="SERINE/THREONINE-PROTEIN KINASE TNNI3K-RELATED"/>
    <property type="match status" value="1"/>
</dbReference>
<dbReference type="InterPro" id="IPR011009">
    <property type="entry name" value="Kinase-like_dom_sf"/>
</dbReference>
<comment type="caution">
    <text evidence="9">The sequence shown here is derived from an EMBL/GenBank/DDBJ whole genome shotgun (WGS) entry which is preliminary data.</text>
</comment>
<dbReference type="SMART" id="SM00220">
    <property type="entry name" value="S_TKc"/>
    <property type="match status" value="1"/>
</dbReference>
<feature type="region of interest" description="Disordered" evidence="6">
    <location>
        <begin position="1"/>
        <end position="32"/>
    </location>
</feature>
<dbReference type="PROSITE" id="PS00108">
    <property type="entry name" value="PROTEIN_KINASE_ST"/>
    <property type="match status" value="1"/>
</dbReference>
<keyword evidence="10" id="KW-1185">Reference proteome</keyword>
<evidence type="ECO:0000256" key="5">
    <source>
        <dbReference type="ARBA" id="ARBA00023136"/>
    </source>
</evidence>
<dbReference type="InterPro" id="IPR008271">
    <property type="entry name" value="Ser/Thr_kinase_AS"/>
</dbReference>
<dbReference type="Pfam" id="PF07714">
    <property type="entry name" value="PK_Tyr_Ser-Thr"/>
    <property type="match status" value="1"/>
</dbReference>
<organism evidence="9 10">
    <name type="scientific">Rhizoctonia solani 123E</name>
    <dbReference type="NCBI Taxonomy" id="1423351"/>
    <lineage>
        <taxon>Eukaryota</taxon>
        <taxon>Fungi</taxon>
        <taxon>Dikarya</taxon>
        <taxon>Basidiomycota</taxon>
        <taxon>Agaricomycotina</taxon>
        <taxon>Agaricomycetes</taxon>
        <taxon>Cantharellales</taxon>
        <taxon>Ceratobasidiaceae</taxon>
        <taxon>Rhizoctonia</taxon>
    </lineage>
</organism>
<dbReference type="SMART" id="SM00568">
    <property type="entry name" value="GRAM"/>
    <property type="match status" value="1"/>
</dbReference>
<keyword evidence="9" id="KW-0808">Transferase</keyword>
<evidence type="ECO:0000256" key="1">
    <source>
        <dbReference type="ARBA" id="ARBA00004167"/>
    </source>
</evidence>
<evidence type="ECO:0000313" key="10">
    <source>
        <dbReference type="Proteomes" id="UP000027456"/>
    </source>
</evidence>
<gene>
    <name evidence="9" type="ORF">V565_020350</name>
</gene>
<evidence type="ECO:0000256" key="6">
    <source>
        <dbReference type="SAM" id="MobiDB-lite"/>
    </source>
</evidence>
<evidence type="ECO:0000313" key="9">
    <source>
        <dbReference type="EMBL" id="KEP54229.1"/>
    </source>
</evidence>
<dbReference type="STRING" id="1423351.A0A074S4T9"/>
<keyword evidence="3" id="KW-0812">Transmembrane</keyword>
<dbReference type="InterPro" id="IPR051681">
    <property type="entry name" value="Ser/Thr_Kinases-Pseudokinases"/>
</dbReference>
<reference evidence="9 10" key="1">
    <citation type="submission" date="2013-12" db="EMBL/GenBank/DDBJ databases">
        <authorList>
            <person name="Cubeta M."/>
            <person name="Pakala S."/>
            <person name="Fedorova N."/>
            <person name="Thomas E."/>
            <person name="Dean R."/>
            <person name="Jabaji S."/>
            <person name="Neate S."/>
            <person name="Toda T."/>
            <person name="Tavantzis S."/>
            <person name="Vilgalys R."/>
            <person name="Bharathan N."/>
            <person name="Pakala S."/>
            <person name="Losada L.S."/>
            <person name="Zafar N."/>
            <person name="Nierman W."/>
        </authorList>
    </citation>
    <scope>NUCLEOTIDE SEQUENCE [LARGE SCALE GENOMIC DNA]</scope>
    <source>
        <strain evidence="9 10">123E</strain>
    </source>
</reference>
<dbReference type="PROSITE" id="PS50011">
    <property type="entry name" value="PROTEIN_KINASE_DOM"/>
    <property type="match status" value="1"/>
</dbReference>
<feature type="domain" description="Protein kinase" evidence="7">
    <location>
        <begin position="535"/>
        <end position="802"/>
    </location>
</feature>
<name>A0A074S4T9_9AGAM</name>
<dbReference type="EMBL" id="AZST01000034">
    <property type="protein sequence ID" value="KEP54229.1"/>
    <property type="molecule type" value="Genomic_DNA"/>
</dbReference>
<dbReference type="GO" id="GO:0016020">
    <property type="term" value="C:membrane"/>
    <property type="evidence" value="ECO:0007669"/>
    <property type="project" value="UniProtKB-SubCell"/>
</dbReference>
<dbReference type="AlphaFoldDB" id="A0A074S4T9"/>
<keyword evidence="9" id="KW-0418">Kinase</keyword>
<dbReference type="OrthoDB" id="6718656at2759"/>
<dbReference type="Gene3D" id="1.10.510.10">
    <property type="entry name" value="Transferase(Phosphotransferase) domain 1"/>
    <property type="match status" value="1"/>
</dbReference>
<evidence type="ECO:0000256" key="3">
    <source>
        <dbReference type="ARBA" id="ARBA00022692"/>
    </source>
</evidence>
<feature type="domain" description="VASt" evidence="8">
    <location>
        <begin position="248"/>
        <end position="419"/>
    </location>
</feature>
<comment type="subcellular location">
    <subcellularLocation>
        <location evidence="1">Membrane</location>
        <topology evidence="1">Single-pass membrane protein</topology>
    </subcellularLocation>
</comment>
<dbReference type="InterPro" id="IPR011993">
    <property type="entry name" value="PH-like_dom_sf"/>
</dbReference>
<dbReference type="InterPro" id="IPR000719">
    <property type="entry name" value="Prot_kinase_dom"/>
</dbReference>
<proteinExistence type="inferred from homology"/>
<dbReference type="Pfam" id="PF16016">
    <property type="entry name" value="VASt"/>
    <property type="match status" value="1"/>
</dbReference>
<evidence type="ECO:0000259" key="7">
    <source>
        <dbReference type="PROSITE" id="PS50011"/>
    </source>
</evidence>
<dbReference type="SUPFAM" id="SSF56112">
    <property type="entry name" value="Protein kinase-like (PK-like)"/>
    <property type="match status" value="1"/>
</dbReference>
<protein>
    <submittedName>
        <fullName evidence="9">Tyrosine kinase family catalytic domain protein</fullName>
    </submittedName>
</protein>
<keyword evidence="4" id="KW-1133">Transmembrane helix</keyword>
<evidence type="ECO:0000259" key="8">
    <source>
        <dbReference type="PROSITE" id="PS51778"/>
    </source>
</evidence>
<sequence length="810" mass="91021">MSTFSFGRKRRGQPSSQFELGGSPVFIDSTNSPRSVLNGNLSAFSSPFSIIATPNSRVTLSPKPASEGMQEREEPTPRLQTDPWPEEPPLSPEVACLTDSDGDDLEDMSSSVSDYAPTIPLIVANSERNAEFHEIFSNLPLGDCLIEDYSCSFRSPHSPDGKLYISENHICFYANNLGQGTRLIMPFHEVTDLDNDFDPINIRVCTRDRRYTFASFLSRGTAYEAIQNIWRHWRRKPIWCACGKEGKHFKEPIIDTVIPGAPKTIYNLMFTGNFLEEFMAKEQKLTDIQISDWYPELPDSGFLVRDMTYTRPHSIWGDFKSNKWELKDETLHIDFDDYVSVLTTTPILETQTGDMYTVKTRVCIMWARGAASRLVVTTKIKCSGEHFSLPFIQKLVVDDQRMYYVNLERAIHSHISASITGSAPESVVEDPEMTRAYEASNIMTRPLDESPHAAAAHPYLLSVEGTADSAKGDKPSVNKSAASFVPAEFASTIQHPNETMDILQSQSPQYVASVMHGYLIQHGCLDLESSIDPSGFSSSAVAEGGFGDVWTGRSHNGGTKLAIKVLRFASLTGDTAKKELKRVTREIYNWSKLDHENINKLIGVVMFRERLGMVSEWMEHGNLRQYLSRNDDADCHQLCVQIARGVAYLHSINMVHGDLKACNILVSSIGILKITDFDYSIFPECSLAFSATSRMGGGTLRWMAPELLLDEEPPQRSLKTDIYALGMTFLETITNAHPYSECRHDHQIYRKLLRKEHPKRTGVHFPDNGRGTGMWILLLQCWDFNPALRPTADKILELLLALENEPKSTP</sequence>
<dbReference type="PROSITE" id="PS51778">
    <property type="entry name" value="VAST"/>
    <property type="match status" value="1"/>
</dbReference>
<dbReference type="Pfam" id="PF02893">
    <property type="entry name" value="GRAM"/>
    <property type="match status" value="1"/>
</dbReference>
<dbReference type="InterPro" id="IPR001245">
    <property type="entry name" value="Ser-Thr/Tyr_kinase_cat_dom"/>
</dbReference>
<keyword evidence="5" id="KW-0472">Membrane</keyword>
<dbReference type="GO" id="GO:0005524">
    <property type="term" value="F:ATP binding"/>
    <property type="evidence" value="ECO:0007669"/>
    <property type="project" value="InterPro"/>
</dbReference>
<dbReference type="Gene3D" id="2.30.29.30">
    <property type="entry name" value="Pleckstrin-homology domain (PH domain)/Phosphotyrosine-binding domain (PTB)"/>
    <property type="match status" value="1"/>
</dbReference>
<evidence type="ECO:0000256" key="4">
    <source>
        <dbReference type="ARBA" id="ARBA00022989"/>
    </source>
</evidence>
<feature type="region of interest" description="Disordered" evidence="6">
    <location>
        <begin position="55"/>
        <end position="90"/>
    </location>
</feature>